<dbReference type="EMBL" id="AUWU02000006">
    <property type="protein sequence ID" value="KAH0572425.1"/>
    <property type="molecule type" value="Genomic_DNA"/>
</dbReference>
<gene>
    <name evidence="3" type="ORF">SS50377_26635</name>
</gene>
<evidence type="ECO:0000256" key="2">
    <source>
        <dbReference type="SAM" id="MobiDB-lite"/>
    </source>
</evidence>
<feature type="coiled-coil region" evidence="1">
    <location>
        <begin position="130"/>
        <end position="199"/>
    </location>
</feature>
<feature type="coiled-coil region" evidence="1">
    <location>
        <begin position="450"/>
        <end position="477"/>
    </location>
</feature>
<evidence type="ECO:0000256" key="1">
    <source>
        <dbReference type="SAM" id="Coils"/>
    </source>
</evidence>
<protein>
    <submittedName>
        <fullName evidence="3">Uncharacterized protein</fullName>
    </submittedName>
</protein>
<dbReference type="Proteomes" id="UP000018208">
    <property type="component" value="Unassembled WGS sequence"/>
</dbReference>
<sequence length="1328" mass="153844">MKVLYIINVKQSEMDQAEFNYARTLSPVNRPKNRLQAFTKPLNPRKSKFIPHSLQILQQAKNSIRSFDPVFGEGGLYTPDGSTADAYSLYLHAASAALENIEIIDSSAAQTIQKTIDFFASEARLGPPDLKAALKERDDALKSIKTTKQQIEVVQLQVKVSDSQYAVEVQKNKQLMDQIDQLNSVIQEEVKEKDNLYREVVYIRGQLLTVTNSHMKEAQIRNNIQKQSLDHQSQNFKTRTELETLIKNNEEFDQINKKYLKLNQQQVIQINTLTNNNEQLITSQSLLQEQLQQLLAENEALKAQFEKYQKHQEYQNQLQQMKIDSLTEEIYSHYGQQTLENNVYNQSRIQDTLSNSIKYGGLDVPKPKCINFSQQCCLNYKKLDGRVLATQQEFEPEKAKNNDLELIEQEYSDKSEDFIEEKVNFDTIVVASKSSLLNQINKQFISKKAAFQLQELCETYEQKYKKYKAKFLDLESNIDILVIQRQLSTLQKLEKQLLNDMKKQSFQQDEQLKFQKIISQVICIYRAEIQGELEKAKAAKLALLRLLRSKVDMIEVELDQFDEENSSGTENQQSGITPSRTNRRSRRSNNSSLRLGGQICSKCKKKMQDSQETEEQNQTKIQINTSQSLQLQSQIELIVTQIEGIKNAKIIRNADFIRKLRAQNFKDQINVHKAMRQLSLQVQMHRQSDLDHQLHLKLEEKILALECQEREINTVFDEVENDLIIQEQQQQQSIKQNYSSRSLNFSESALPQISTISGQNSILDNMMLQSSMVHPSEFTVTKNKQLTNMKQIKQTMSADEIRKYAEIYEKRNRYIQSLTLLRQSKNITEKELSIVGQALYANLEAVDVKRTKVISELRSTVLGYKGFLPITYNKQKTQVYQKLDEKFLNPFRKITKLRDIISDAQKMIIIRSRLLIQQEIMKNQSIKTRADKLLEIQKTLFPIILNFEQRKPNIFLQAKTKEQLVNAEVIEIKGEIVRENISQMTLYASQQEINLVSTEIIIAPNSDVIVTQLSEVGHMIKWIKTSRVDGFFIREKPLMQSTIINSSQFTQLSTSVPLKGKKWILQVSRYSLSSSTGEDFGIDFRSWARQNYGFGNVLEKLINATIVNALYWAGDPEIQIFYSLLIGAIPISLVRDVIQFLQRHLQIDIKVANEELIIVKKDLTKELSVSLFAEKFETDDFYVMVSYILNRYLEIERNTQQLALRMFQSYSRPMEREQALKVFASLPVYIDDKKLQPLLGSCLVDDQEFIRIFQKVHMGTTDPIISRASDQVRRADEVVLRFNGLHREQAKLLEEQRRSALFEIGQTNGLYGYFEAVKYLEMALEACQ</sequence>
<dbReference type="GeneID" id="94300658"/>
<name>A0A9P8LQE4_9EUKA</name>
<keyword evidence="1" id="KW-0175">Coiled coil</keyword>
<feature type="compositionally biased region" description="Polar residues" evidence="2">
    <location>
        <begin position="566"/>
        <end position="578"/>
    </location>
</feature>
<dbReference type="KEGG" id="ssao:94300658"/>
<accession>A0A9P8LQE4</accession>
<reference evidence="3 4" key="1">
    <citation type="journal article" date="2014" name="PLoS Genet.">
        <title>The Genome of Spironucleus salmonicida Highlights a Fish Pathogen Adapted to Fluctuating Environments.</title>
        <authorList>
            <person name="Xu F."/>
            <person name="Jerlstrom-Hultqvist J."/>
            <person name="Einarsson E."/>
            <person name="Astvaldsson A."/>
            <person name="Svard S.G."/>
            <person name="Andersson J.O."/>
        </authorList>
    </citation>
    <scope>NUCLEOTIDE SEQUENCE [LARGE SCALE GENOMIC DNA]</scope>
    <source>
        <strain evidence="3 4">ATCC 50377</strain>
    </source>
</reference>
<evidence type="ECO:0000313" key="4">
    <source>
        <dbReference type="Proteomes" id="UP000018208"/>
    </source>
</evidence>
<feature type="coiled-coil region" evidence="1">
    <location>
        <begin position="277"/>
        <end position="311"/>
    </location>
</feature>
<comment type="caution">
    <text evidence="3">The sequence shown here is derived from an EMBL/GenBank/DDBJ whole genome shotgun (WGS) entry which is preliminary data.</text>
</comment>
<organism evidence="3 4">
    <name type="scientific">Spironucleus salmonicida</name>
    <dbReference type="NCBI Taxonomy" id="348837"/>
    <lineage>
        <taxon>Eukaryota</taxon>
        <taxon>Metamonada</taxon>
        <taxon>Diplomonadida</taxon>
        <taxon>Hexamitidae</taxon>
        <taxon>Hexamitinae</taxon>
        <taxon>Spironucleus</taxon>
    </lineage>
</organism>
<dbReference type="RefSeq" id="XP_067763198.1">
    <property type="nucleotide sequence ID" value="XM_067910442.1"/>
</dbReference>
<keyword evidence="4" id="KW-1185">Reference proteome</keyword>
<evidence type="ECO:0000313" key="3">
    <source>
        <dbReference type="EMBL" id="KAH0572425.1"/>
    </source>
</evidence>
<feature type="region of interest" description="Disordered" evidence="2">
    <location>
        <begin position="562"/>
        <end position="594"/>
    </location>
</feature>
<proteinExistence type="predicted"/>